<feature type="transmembrane region" description="Helical" evidence="7">
    <location>
        <begin position="65"/>
        <end position="85"/>
    </location>
</feature>
<dbReference type="GO" id="GO:0005886">
    <property type="term" value="C:plasma membrane"/>
    <property type="evidence" value="ECO:0007669"/>
    <property type="project" value="TreeGrafter"/>
</dbReference>
<evidence type="ECO:0000256" key="4">
    <source>
        <dbReference type="ARBA" id="ARBA00023065"/>
    </source>
</evidence>
<dbReference type="GO" id="GO:0005307">
    <property type="term" value="F:choline:sodium symporter activity"/>
    <property type="evidence" value="ECO:0007669"/>
    <property type="project" value="TreeGrafter"/>
</dbReference>
<evidence type="ECO:0000256" key="3">
    <source>
        <dbReference type="ARBA" id="ARBA00023053"/>
    </source>
</evidence>
<feature type="non-terminal residue" evidence="8">
    <location>
        <position position="137"/>
    </location>
</feature>
<dbReference type="AlphaFoldDB" id="A0AAV2RIW5"/>
<evidence type="ECO:0000256" key="5">
    <source>
        <dbReference type="ARBA" id="ARBA00023180"/>
    </source>
</evidence>
<evidence type="ECO:0000313" key="8">
    <source>
        <dbReference type="EMBL" id="CAL4127293.1"/>
    </source>
</evidence>
<evidence type="ECO:0000256" key="6">
    <source>
        <dbReference type="ARBA" id="ARBA00023201"/>
    </source>
</evidence>
<keyword evidence="3" id="KW-0915">Sodium</keyword>
<proteinExistence type="predicted"/>
<keyword evidence="7" id="KW-0812">Transmembrane</keyword>
<evidence type="ECO:0000256" key="7">
    <source>
        <dbReference type="SAM" id="Phobius"/>
    </source>
</evidence>
<keyword evidence="5" id="KW-0325">Glycoprotein</keyword>
<evidence type="ECO:0000313" key="9">
    <source>
        <dbReference type="Proteomes" id="UP001497623"/>
    </source>
</evidence>
<comment type="caution">
    <text evidence="8">The sequence shown here is derived from an EMBL/GenBank/DDBJ whole genome shotgun (WGS) entry which is preliminary data.</text>
</comment>
<keyword evidence="6" id="KW-0739">Sodium transport</keyword>
<keyword evidence="7" id="KW-0472">Membrane</keyword>
<dbReference type="Proteomes" id="UP001497623">
    <property type="component" value="Unassembled WGS sequence"/>
</dbReference>
<dbReference type="PANTHER" id="PTHR45897:SF4">
    <property type="entry name" value="HIGH-AFFINITY CHOLINE TRANSPORTER 1"/>
    <property type="match status" value="1"/>
</dbReference>
<dbReference type="PANTHER" id="PTHR45897">
    <property type="entry name" value="HIGH-AFFINITY CHOLINE TRANSPORTER 1"/>
    <property type="match status" value="1"/>
</dbReference>
<dbReference type="InterPro" id="IPR052244">
    <property type="entry name" value="Choline_transporter"/>
</dbReference>
<accession>A0AAV2RIW5</accession>
<organism evidence="8 9">
    <name type="scientific">Meganyctiphanes norvegica</name>
    <name type="common">Northern krill</name>
    <name type="synonym">Thysanopoda norvegica</name>
    <dbReference type="NCBI Taxonomy" id="48144"/>
    <lineage>
        <taxon>Eukaryota</taxon>
        <taxon>Metazoa</taxon>
        <taxon>Ecdysozoa</taxon>
        <taxon>Arthropoda</taxon>
        <taxon>Crustacea</taxon>
        <taxon>Multicrustacea</taxon>
        <taxon>Malacostraca</taxon>
        <taxon>Eumalacostraca</taxon>
        <taxon>Eucarida</taxon>
        <taxon>Euphausiacea</taxon>
        <taxon>Euphausiidae</taxon>
        <taxon>Meganyctiphanes</taxon>
    </lineage>
</organism>
<name>A0AAV2RIW5_MEGNR</name>
<keyword evidence="9" id="KW-1185">Reference proteome</keyword>
<keyword evidence="7" id="KW-1133">Transmembrane helix</keyword>
<dbReference type="EMBL" id="CAXKWB010025075">
    <property type="protein sequence ID" value="CAL4127293.1"/>
    <property type="molecule type" value="Genomic_DNA"/>
</dbReference>
<evidence type="ECO:0000256" key="2">
    <source>
        <dbReference type="ARBA" id="ARBA00022847"/>
    </source>
</evidence>
<keyword evidence="1" id="KW-0813">Transport</keyword>
<keyword evidence="4" id="KW-0406">Ion transport</keyword>
<keyword evidence="2" id="KW-0769">Symport</keyword>
<protein>
    <submittedName>
        <fullName evidence="8">Uncharacterized protein</fullName>
    </submittedName>
</protein>
<gene>
    <name evidence="8" type="ORF">MNOR_LOCUS25835</name>
</gene>
<evidence type="ECO:0000256" key="1">
    <source>
        <dbReference type="ARBA" id="ARBA00022448"/>
    </source>
</evidence>
<dbReference type="GO" id="GO:0008292">
    <property type="term" value="P:acetylcholine biosynthetic process"/>
    <property type="evidence" value="ECO:0007669"/>
    <property type="project" value="TreeGrafter"/>
</dbReference>
<reference evidence="8 9" key="1">
    <citation type="submission" date="2024-05" db="EMBL/GenBank/DDBJ databases">
        <authorList>
            <person name="Wallberg A."/>
        </authorList>
    </citation>
    <scope>NUCLEOTIDE SEQUENCE [LARGE SCALE GENOMIC DNA]</scope>
</reference>
<sequence length="137" mass="15683">MLFPQLVMVVHFRDYVNTYGAAMSFIIGLTVRILGGEPYIGIPATIHYPWYDAATGTQNFPFRTVSMLVSLLSLIMFSALFKLVFTKELLPKRWDVCECFTRKGEEKDVLMRNSSALQDTISKIKNTKPKEEYESDT</sequence>